<dbReference type="PROSITE" id="PS00798">
    <property type="entry name" value="ALDOKETO_REDUCTASE_1"/>
    <property type="match status" value="1"/>
</dbReference>
<evidence type="ECO:0000256" key="3">
    <source>
        <dbReference type="ARBA" id="ARBA00023002"/>
    </source>
</evidence>
<organism evidence="8 9">
    <name type="scientific">Ancylostoma ceylanicum</name>
    <dbReference type="NCBI Taxonomy" id="53326"/>
    <lineage>
        <taxon>Eukaryota</taxon>
        <taxon>Metazoa</taxon>
        <taxon>Ecdysozoa</taxon>
        <taxon>Nematoda</taxon>
        <taxon>Chromadorea</taxon>
        <taxon>Rhabditida</taxon>
        <taxon>Rhabditina</taxon>
        <taxon>Rhabditomorpha</taxon>
        <taxon>Strongyloidea</taxon>
        <taxon>Ancylostomatidae</taxon>
        <taxon>Ancylostomatinae</taxon>
        <taxon>Ancylostoma</taxon>
    </lineage>
</organism>
<feature type="binding site" evidence="5">
    <location>
        <position position="86"/>
    </location>
    <ligand>
        <name>substrate</name>
    </ligand>
</feature>
<feature type="active site" description="Proton donor" evidence="4">
    <location>
        <position position="22"/>
    </location>
</feature>
<accession>A0A016U2Y0</accession>
<evidence type="ECO:0000256" key="2">
    <source>
        <dbReference type="ARBA" id="ARBA00022857"/>
    </source>
</evidence>
<dbReference type="OrthoDB" id="416253at2759"/>
<dbReference type="STRING" id="53326.A0A016U2Y0"/>
<dbReference type="Gene3D" id="3.20.20.100">
    <property type="entry name" value="NADP-dependent oxidoreductase domain"/>
    <property type="match status" value="1"/>
</dbReference>
<evidence type="ECO:0000256" key="6">
    <source>
        <dbReference type="PIRSR" id="PIRSR000097-3"/>
    </source>
</evidence>
<evidence type="ECO:0000313" key="9">
    <source>
        <dbReference type="Proteomes" id="UP000024635"/>
    </source>
</evidence>
<keyword evidence="2" id="KW-0521">NADP</keyword>
<dbReference type="InterPro" id="IPR018170">
    <property type="entry name" value="Aldo/ket_reductase_CS"/>
</dbReference>
<feature type="domain" description="NADP-dependent oxidoreductase" evidence="7">
    <location>
        <begin position="4"/>
        <end position="248"/>
    </location>
</feature>
<dbReference type="PANTHER" id="PTHR43827">
    <property type="entry name" value="2,5-DIKETO-D-GLUCONIC ACID REDUCTASE"/>
    <property type="match status" value="1"/>
</dbReference>
<dbReference type="PRINTS" id="PR00069">
    <property type="entry name" value="ALDKETRDTASE"/>
</dbReference>
<keyword evidence="9" id="KW-1185">Reference proteome</keyword>
<evidence type="ECO:0000256" key="1">
    <source>
        <dbReference type="ARBA" id="ARBA00007905"/>
    </source>
</evidence>
<evidence type="ECO:0000256" key="4">
    <source>
        <dbReference type="PIRSR" id="PIRSR000097-1"/>
    </source>
</evidence>
<dbReference type="InterPro" id="IPR023210">
    <property type="entry name" value="NADP_OxRdtase_dom"/>
</dbReference>
<sequence length="320" mass="36132">METAVDAALGAGYRLFDTAKFYFNEADLGEALQVCLPRHNLKREDVYITTKIYPTSSSGFYEEVERTVVESLNALQTTYLDLVLIHFPKTKESSTDDPNNATHRKNTYLALEKIKANGKVRSVGVSNYEIHHIEEIKKYGQDLPAVLQVEFHPHFTREHLKDYCTSNGIFFQAFSSLARHNEELLGHENVRKLAKKYNTSAQIVLLSWALSQGVGIIPKSAQPLRIAENMKTTEIQLDGDEIILLKNLNKDKNYVRCEGWLLIFSDGMSSLQNVKGGAVKLNSGYYIPLFGLGTYELTGNEAFNSEQQTLMNILNRCGRL</sequence>
<comment type="caution">
    <text evidence="8">The sequence shown here is derived from an EMBL/GenBank/DDBJ whole genome shotgun (WGS) entry which is preliminary data.</text>
</comment>
<dbReference type="SUPFAM" id="SSF51430">
    <property type="entry name" value="NAD(P)-linked oxidoreductase"/>
    <property type="match status" value="1"/>
</dbReference>
<comment type="similarity">
    <text evidence="1">Belongs to the aldo/keto reductase family.</text>
</comment>
<reference evidence="9" key="1">
    <citation type="journal article" date="2015" name="Nat. Genet.">
        <title>The genome and transcriptome of the zoonotic hookworm Ancylostoma ceylanicum identify infection-specific gene families.</title>
        <authorList>
            <person name="Schwarz E.M."/>
            <person name="Hu Y."/>
            <person name="Antoshechkin I."/>
            <person name="Miller M.M."/>
            <person name="Sternberg P.W."/>
            <person name="Aroian R.V."/>
        </authorList>
    </citation>
    <scope>NUCLEOTIDE SEQUENCE</scope>
    <source>
        <strain evidence="9">HY135</strain>
    </source>
</reference>
<name>A0A016U2Y0_9BILA</name>
<dbReference type="InterPro" id="IPR020471">
    <property type="entry name" value="AKR"/>
</dbReference>
<dbReference type="GO" id="GO:0016616">
    <property type="term" value="F:oxidoreductase activity, acting on the CH-OH group of donors, NAD or NADP as acceptor"/>
    <property type="evidence" value="ECO:0007669"/>
    <property type="project" value="UniProtKB-ARBA"/>
</dbReference>
<keyword evidence="3" id="KW-0560">Oxidoreductase</keyword>
<proteinExistence type="inferred from homology"/>
<dbReference type="Proteomes" id="UP000024635">
    <property type="component" value="Unassembled WGS sequence"/>
</dbReference>
<dbReference type="InterPro" id="IPR036812">
    <property type="entry name" value="NAD(P)_OxRdtase_dom_sf"/>
</dbReference>
<feature type="site" description="Lowers pKa of active site Tyr" evidence="6">
    <location>
        <position position="51"/>
    </location>
</feature>
<evidence type="ECO:0000259" key="7">
    <source>
        <dbReference type="Pfam" id="PF00248"/>
    </source>
</evidence>
<dbReference type="Pfam" id="PF00248">
    <property type="entry name" value="Aldo_ket_red"/>
    <property type="match status" value="1"/>
</dbReference>
<dbReference type="PROSITE" id="PS00062">
    <property type="entry name" value="ALDOKETO_REDUCTASE_2"/>
    <property type="match status" value="1"/>
</dbReference>
<protein>
    <recommendedName>
        <fullName evidence="7">NADP-dependent oxidoreductase domain-containing protein</fullName>
    </recommendedName>
</protein>
<gene>
    <name evidence="8" type="primary">Acey_s0059.g2971</name>
    <name evidence="8" type="ORF">Y032_0059g2971</name>
</gene>
<dbReference type="AlphaFoldDB" id="A0A016U2Y0"/>
<dbReference type="EMBL" id="JARK01001395">
    <property type="protein sequence ID" value="EYC09634.1"/>
    <property type="molecule type" value="Genomic_DNA"/>
</dbReference>
<dbReference type="PANTHER" id="PTHR43827:SF3">
    <property type="entry name" value="NADP-DEPENDENT OXIDOREDUCTASE DOMAIN-CONTAINING PROTEIN"/>
    <property type="match status" value="1"/>
</dbReference>
<dbReference type="PIRSF" id="PIRSF000097">
    <property type="entry name" value="AKR"/>
    <property type="match status" value="1"/>
</dbReference>
<dbReference type="FunFam" id="3.20.20.100:FF:000002">
    <property type="entry name" value="2,5-diketo-D-gluconic acid reductase A"/>
    <property type="match status" value="1"/>
</dbReference>
<evidence type="ECO:0000256" key="5">
    <source>
        <dbReference type="PIRSR" id="PIRSR000097-2"/>
    </source>
</evidence>
<evidence type="ECO:0000313" key="8">
    <source>
        <dbReference type="EMBL" id="EYC09634.1"/>
    </source>
</evidence>